<dbReference type="InterPro" id="IPR025662">
    <property type="entry name" value="Sigma_54_int_dom_ATP-bd_1"/>
</dbReference>
<evidence type="ECO:0000256" key="3">
    <source>
        <dbReference type="ARBA" id="ARBA00023015"/>
    </source>
</evidence>
<dbReference type="EMBL" id="JADKNH010000002">
    <property type="protein sequence ID" value="MBF4692405.1"/>
    <property type="molecule type" value="Genomic_DNA"/>
</dbReference>
<dbReference type="InterPro" id="IPR000014">
    <property type="entry name" value="PAS"/>
</dbReference>
<keyword evidence="8" id="KW-1185">Reference proteome</keyword>
<name>A0ABR9ZPL1_9FIRM</name>
<gene>
    <name evidence="7" type="ORF">ISU02_04720</name>
</gene>
<dbReference type="Proteomes" id="UP000614200">
    <property type="component" value="Unassembled WGS sequence"/>
</dbReference>
<dbReference type="InterPro" id="IPR058031">
    <property type="entry name" value="AAA_lid_NorR"/>
</dbReference>
<dbReference type="InterPro" id="IPR002197">
    <property type="entry name" value="HTH_Fis"/>
</dbReference>
<dbReference type="PRINTS" id="PR01590">
    <property type="entry name" value="HTHFIS"/>
</dbReference>
<dbReference type="InterPro" id="IPR035965">
    <property type="entry name" value="PAS-like_dom_sf"/>
</dbReference>
<dbReference type="PROSITE" id="PS00675">
    <property type="entry name" value="SIGMA54_INTERACT_1"/>
    <property type="match status" value="1"/>
</dbReference>
<protein>
    <submittedName>
        <fullName evidence="7">Sigma 54-interacting transcriptional regulator</fullName>
    </submittedName>
</protein>
<dbReference type="SMART" id="SM00382">
    <property type="entry name" value="AAA"/>
    <property type="match status" value="1"/>
</dbReference>
<dbReference type="Gene3D" id="3.30.450.20">
    <property type="entry name" value="PAS domain"/>
    <property type="match status" value="1"/>
</dbReference>
<dbReference type="InterPro" id="IPR025943">
    <property type="entry name" value="Sigma_54_int_dom_ATP-bd_2"/>
</dbReference>
<keyword evidence="5" id="KW-0804">Transcription</keyword>
<keyword evidence="1" id="KW-0547">Nucleotide-binding</keyword>
<dbReference type="Gene3D" id="3.40.50.300">
    <property type="entry name" value="P-loop containing nucleotide triphosphate hydrolases"/>
    <property type="match status" value="1"/>
</dbReference>
<keyword evidence="2" id="KW-0067">ATP-binding</keyword>
<evidence type="ECO:0000256" key="2">
    <source>
        <dbReference type="ARBA" id="ARBA00022840"/>
    </source>
</evidence>
<comment type="caution">
    <text evidence="7">The sequence shown here is derived from an EMBL/GenBank/DDBJ whole genome shotgun (WGS) entry which is preliminary data.</text>
</comment>
<keyword evidence="3" id="KW-0805">Transcription regulation</keyword>
<dbReference type="PROSITE" id="PS50045">
    <property type="entry name" value="SIGMA54_INTERACT_4"/>
    <property type="match status" value="1"/>
</dbReference>
<dbReference type="InterPro" id="IPR002078">
    <property type="entry name" value="Sigma_54_int"/>
</dbReference>
<feature type="domain" description="Sigma-54 factor interaction" evidence="6">
    <location>
        <begin position="149"/>
        <end position="379"/>
    </location>
</feature>
<dbReference type="InterPro" id="IPR003593">
    <property type="entry name" value="AAA+_ATPase"/>
</dbReference>
<dbReference type="Gene3D" id="1.10.8.60">
    <property type="match status" value="1"/>
</dbReference>
<proteinExistence type="predicted"/>
<evidence type="ECO:0000256" key="4">
    <source>
        <dbReference type="ARBA" id="ARBA00023125"/>
    </source>
</evidence>
<dbReference type="SUPFAM" id="SSF52540">
    <property type="entry name" value="P-loop containing nucleoside triphosphate hydrolases"/>
    <property type="match status" value="1"/>
</dbReference>
<dbReference type="PANTHER" id="PTHR32071">
    <property type="entry name" value="TRANSCRIPTIONAL REGULATORY PROTEIN"/>
    <property type="match status" value="1"/>
</dbReference>
<dbReference type="PROSITE" id="PS00688">
    <property type="entry name" value="SIGMA54_INTERACT_3"/>
    <property type="match status" value="1"/>
</dbReference>
<sequence length="459" mass="52361">MIKSYEQLKWEMDIIDEFIEKAYEGLIIVDPEGKIVKFKYERLLDVKEEEVIGKHVTEVIENTRLHIVLKTGQPEIGDIQTIKGHNVVTSRIPIIRNGVTVGAVGTILFKDILEVQHMAEHIDQMKRHVKKYKQDLKRLNVAKYTFDQIQTRDKKMQATIDLAKKAALTNSSIFIEGQSGTGKEYFAHAIHEASYRKYGPFVKINCASIPANLIESELFGYEPGAFTGASNHGKIGKFELANGGTLFLDELNSMPFEMQGKLLRIVEERELERIGGNQRVPLDIRFIAACNEDLLRLVKEGKFRNDLFYRLNVVHLKLPALKERKKDISMFANQILTSFSLEYPKCPKIFSREAMHSLENYHWPGNIRELRNVIESAINQATGNTVTVAHLPELVQIDEPKVIPIETPEEGDLKTILDQIEIKIILDAIKQSNGNRSEAAKRLGIHRTALYKKLNKYNT</sequence>
<evidence type="ECO:0000256" key="5">
    <source>
        <dbReference type="ARBA" id="ARBA00023163"/>
    </source>
</evidence>
<evidence type="ECO:0000313" key="7">
    <source>
        <dbReference type="EMBL" id="MBF4692405.1"/>
    </source>
</evidence>
<reference evidence="7 8" key="1">
    <citation type="submission" date="2020-11" db="EMBL/GenBank/DDBJ databases">
        <title>Fusibacter basophilias sp. nov.</title>
        <authorList>
            <person name="Qiu D."/>
        </authorList>
    </citation>
    <scope>NUCLEOTIDE SEQUENCE [LARGE SCALE GENOMIC DNA]</scope>
    <source>
        <strain evidence="7 8">Q10-2</strain>
    </source>
</reference>
<evidence type="ECO:0000259" key="6">
    <source>
        <dbReference type="PROSITE" id="PS50045"/>
    </source>
</evidence>
<dbReference type="Pfam" id="PF02954">
    <property type="entry name" value="HTH_8"/>
    <property type="match status" value="1"/>
</dbReference>
<dbReference type="CDD" id="cd00009">
    <property type="entry name" value="AAA"/>
    <property type="match status" value="1"/>
</dbReference>
<keyword evidence="4" id="KW-0238">DNA-binding</keyword>
<dbReference type="PROSITE" id="PS00676">
    <property type="entry name" value="SIGMA54_INTERACT_2"/>
    <property type="match status" value="1"/>
</dbReference>
<dbReference type="InterPro" id="IPR009057">
    <property type="entry name" value="Homeodomain-like_sf"/>
</dbReference>
<dbReference type="Pfam" id="PF00158">
    <property type="entry name" value="Sigma54_activat"/>
    <property type="match status" value="1"/>
</dbReference>
<dbReference type="InterPro" id="IPR025944">
    <property type="entry name" value="Sigma_54_int_dom_CS"/>
</dbReference>
<evidence type="ECO:0000256" key="1">
    <source>
        <dbReference type="ARBA" id="ARBA00022741"/>
    </source>
</evidence>
<dbReference type="SUPFAM" id="SSF55785">
    <property type="entry name" value="PYP-like sensor domain (PAS domain)"/>
    <property type="match status" value="1"/>
</dbReference>
<dbReference type="RefSeq" id="WP_194700636.1">
    <property type="nucleotide sequence ID" value="NZ_JADKNH010000002.1"/>
</dbReference>
<dbReference type="Pfam" id="PF25601">
    <property type="entry name" value="AAA_lid_14"/>
    <property type="match status" value="1"/>
</dbReference>
<dbReference type="Gene3D" id="1.10.10.60">
    <property type="entry name" value="Homeodomain-like"/>
    <property type="match status" value="1"/>
</dbReference>
<dbReference type="SUPFAM" id="SSF46689">
    <property type="entry name" value="Homeodomain-like"/>
    <property type="match status" value="1"/>
</dbReference>
<organism evidence="7 8">
    <name type="scientific">Fusibacter ferrireducens</name>
    <dbReference type="NCBI Taxonomy" id="2785058"/>
    <lineage>
        <taxon>Bacteria</taxon>
        <taxon>Bacillati</taxon>
        <taxon>Bacillota</taxon>
        <taxon>Clostridia</taxon>
        <taxon>Eubacteriales</taxon>
        <taxon>Eubacteriales Family XII. Incertae Sedis</taxon>
        <taxon>Fusibacter</taxon>
    </lineage>
</organism>
<accession>A0ABR9ZPL1</accession>
<dbReference type="InterPro" id="IPR027417">
    <property type="entry name" value="P-loop_NTPase"/>
</dbReference>
<evidence type="ECO:0000313" key="8">
    <source>
        <dbReference type="Proteomes" id="UP000614200"/>
    </source>
</evidence>
<dbReference type="PANTHER" id="PTHR32071:SF57">
    <property type="entry name" value="C4-DICARBOXYLATE TRANSPORT TRANSCRIPTIONAL REGULATORY PROTEIN DCTD"/>
    <property type="match status" value="1"/>
</dbReference>
<dbReference type="CDD" id="cd00130">
    <property type="entry name" value="PAS"/>
    <property type="match status" value="1"/>
</dbReference>